<evidence type="ECO:0000313" key="14">
    <source>
        <dbReference type="Proteomes" id="UP000085678"/>
    </source>
</evidence>
<evidence type="ECO:0000256" key="7">
    <source>
        <dbReference type="ARBA" id="ARBA00023157"/>
    </source>
</evidence>
<keyword evidence="6 12" id="KW-0472">Membrane</keyword>
<sequence length="365" mass="41167">MNSTNVTVEDGPSFYEVGMPAILITICLVGIVGNASVIYVVCRNRQMNVLFMNLAIADLLFNVFCIPIRAALFATSYQLRLGRFLCKTSTYATYVSMGVSIYSLVAICVLRFAGIKYPLHLRQMLGRTTAYKASIAAWVVMLVLNIPLLVLYGEDSEYNCSIIYKGQWVYELYVSVTFGIDFALPAVIVAILSTLIVVQVWTIRDESRSLGISTVKSDGFYRASKRASKRLMILVILVFMIFIVCWGPLHALFLWNVLRMDEHGNARPDTRPNQLKQLTEYIQTAAIILAFANSSVNPILYNFVSKEFRLAFIRALWPCRRHALAIGNSSTKRTSMSYRSKQRLSDDSENEPLPLKHFQGNNSMD</sequence>
<dbReference type="PRINTS" id="PR00237">
    <property type="entry name" value="GPCRRHODOPSN"/>
</dbReference>
<feature type="transmembrane region" description="Helical" evidence="12">
    <location>
        <begin position="49"/>
        <end position="71"/>
    </location>
</feature>
<evidence type="ECO:0000256" key="11">
    <source>
        <dbReference type="SAM" id="MobiDB-lite"/>
    </source>
</evidence>
<dbReference type="STRING" id="7574.A0A1S3J3E6"/>
<keyword evidence="4 12" id="KW-1133">Transmembrane helix</keyword>
<evidence type="ECO:0000256" key="12">
    <source>
        <dbReference type="SAM" id="Phobius"/>
    </source>
</evidence>
<keyword evidence="5" id="KW-0297">G-protein coupled receptor</keyword>
<protein>
    <submittedName>
        <fullName evidence="15">Allatostatin-A receptor-like</fullName>
    </submittedName>
</protein>
<dbReference type="GO" id="GO:0005886">
    <property type="term" value="C:plasma membrane"/>
    <property type="evidence" value="ECO:0007669"/>
    <property type="project" value="UniProtKB-SubCell"/>
</dbReference>
<dbReference type="GO" id="GO:0004930">
    <property type="term" value="F:G protein-coupled receptor activity"/>
    <property type="evidence" value="ECO:0007669"/>
    <property type="project" value="UniProtKB-KW"/>
</dbReference>
<dbReference type="RefSeq" id="XP_013404791.1">
    <property type="nucleotide sequence ID" value="XM_013549337.1"/>
</dbReference>
<organism evidence="14 15">
    <name type="scientific">Lingula anatina</name>
    <name type="common">Brachiopod</name>
    <name type="synonym">Lingula unguis</name>
    <dbReference type="NCBI Taxonomy" id="7574"/>
    <lineage>
        <taxon>Eukaryota</taxon>
        <taxon>Metazoa</taxon>
        <taxon>Spiralia</taxon>
        <taxon>Lophotrochozoa</taxon>
        <taxon>Brachiopoda</taxon>
        <taxon>Linguliformea</taxon>
        <taxon>Lingulata</taxon>
        <taxon>Lingulida</taxon>
        <taxon>Linguloidea</taxon>
        <taxon>Lingulidae</taxon>
        <taxon>Lingula</taxon>
    </lineage>
</organism>
<keyword evidence="10" id="KW-0807">Transducer</keyword>
<evidence type="ECO:0000256" key="6">
    <source>
        <dbReference type="ARBA" id="ARBA00023136"/>
    </source>
</evidence>
<keyword evidence="3 12" id="KW-0812">Transmembrane</keyword>
<keyword evidence="8" id="KW-0675">Receptor</keyword>
<evidence type="ECO:0000256" key="8">
    <source>
        <dbReference type="ARBA" id="ARBA00023170"/>
    </source>
</evidence>
<name>A0A1S3J3E6_LINAN</name>
<dbReference type="OrthoDB" id="5963239at2759"/>
<feature type="transmembrane region" description="Helical" evidence="12">
    <location>
        <begin position="281"/>
        <end position="304"/>
    </location>
</feature>
<accession>A0A1S3J3E6</accession>
<evidence type="ECO:0000256" key="9">
    <source>
        <dbReference type="ARBA" id="ARBA00023180"/>
    </source>
</evidence>
<dbReference type="Gene3D" id="1.20.1070.10">
    <property type="entry name" value="Rhodopsin 7-helix transmembrane proteins"/>
    <property type="match status" value="1"/>
</dbReference>
<dbReference type="PROSITE" id="PS50262">
    <property type="entry name" value="G_PROTEIN_RECEP_F1_2"/>
    <property type="match status" value="1"/>
</dbReference>
<feature type="transmembrane region" description="Helical" evidence="12">
    <location>
        <begin position="231"/>
        <end position="255"/>
    </location>
</feature>
<dbReference type="KEGG" id="lak:106169735"/>
<dbReference type="OMA" id="CRCAIVE"/>
<dbReference type="GeneID" id="106169735"/>
<reference evidence="15" key="1">
    <citation type="submission" date="2025-08" db="UniProtKB">
        <authorList>
            <consortium name="RefSeq"/>
        </authorList>
    </citation>
    <scope>IDENTIFICATION</scope>
    <source>
        <tissue evidence="15">Gonads</tissue>
    </source>
</reference>
<evidence type="ECO:0000256" key="10">
    <source>
        <dbReference type="ARBA" id="ARBA00023224"/>
    </source>
</evidence>
<evidence type="ECO:0000256" key="2">
    <source>
        <dbReference type="ARBA" id="ARBA00022475"/>
    </source>
</evidence>
<comment type="subcellular location">
    <subcellularLocation>
        <location evidence="1">Cell membrane</location>
        <topology evidence="1">Multi-pass membrane protein</topology>
    </subcellularLocation>
</comment>
<evidence type="ECO:0000313" key="15">
    <source>
        <dbReference type="RefSeq" id="XP_013404791.1"/>
    </source>
</evidence>
<keyword evidence="9" id="KW-0325">Glycoprotein</keyword>
<evidence type="ECO:0000256" key="1">
    <source>
        <dbReference type="ARBA" id="ARBA00004651"/>
    </source>
</evidence>
<dbReference type="PANTHER" id="PTHR45695:SF23">
    <property type="entry name" value="GALANIN-LIKE G-PROTEIN COUPLED RECEPTOR NPR-9"/>
    <property type="match status" value="1"/>
</dbReference>
<keyword evidence="7" id="KW-1015">Disulfide bond</keyword>
<keyword evidence="14" id="KW-1185">Reference proteome</keyword>
<dbReference type="InterPro" id="IPR000276">
    <property type="entry name" value="GPCR_Rhodpsn"/>
</dbReference>
<feature type="transmembrane region" description="Helical" evidence="12">
    <location>
        <begin position="135"/>
        <end position="152"/>
    </location>
</feature>
<dbReference type="PANTHER" id="PTHR45695">
    <property type="entry name" value="LEUCOKININ RECEPTOR-RELATED"/>
    <property type="match status" value="1"/>
</dbReference>
<keyword evidence="2" id="KW-1003">Cell membrane</keyword>
<dbReference type="SMART" id="SM01381">
    <property type="entry name" value="7TM_GPCR_Srsx"/>
    <property type="match status" value="1"/>
</dbReference>
<evidence type="ECO:0000259" key="13">
    <source>
        <dbReference type="PROSITE" id="PS50262"/>
    </source>
</evidence>
<evidence type="ECO:0000256" key="4">
    <source>
        <dbReference type="ARBA" id="ARBA00022989"/>
    </source>
</evidence>
<feature type="transmembrane region" description="Helical" evidence="12">
    <location>
        <begin position="172"/>
        <end position="198"/>
    </location>
</feature>
<dbReference type="AlphaFoldDB" id="A0A1S3J3E6"/>
<gene>
    <name evidence="15" type="primary">LOC106169735</name>
</gene>
<proteinExistence type="predicted"/>
<dbReference type="SUPFAM" id="SSF81321">
    <property type="entry name" value="Family A G protein-coupled receptor-like"/>
    <property type="match status" value="1"/>
</dbReference>
<dbReference type="InterPro" id="IPR017452">
    <property type="entry name" value="GPCR_Rhodpsn_7TM"/>
</dbReference>
<feature type="transmembrane region" description="Helical" evidence="12">
    <location>
        <begin position="91"/>
        <end position="114"/>
    </location>
</feature>
<evidence type="ECO:0000256" key="3">
    <source>
        <dbReference type="ARBA" id="ARBA00022692"/>
    </source>
</evidence>
<dbReference type="Proteomes" id="UP000085678">
    <property type="component" value="Unplaced"/>
</dbReference>
<feature type="region of interest" description="Disordered" evidence="11">
    <location>
        <begin position="334"/>
        <end position="365"/>
    </location>
</feature>
<feature type="transmembrane region" description="Helical" evidence="12">
    <location>
        <begin position="20"/>
        <end position="42"/>
    </location>
</feature>
<dbReference type="InParanoid" id="A0A1S3J3E6"/>
<dbReference type="Pfam" id="PF00001">
    <property type="entry name" value="7tm_1"/>
    <property type="match status" value="1"/>
</dbReference>
<feature type="domain" description="G-protein coupled receptors family 1 profile" evidence="13">
    <location>
        <begin position="33"/>
        <end position="301"/>
    </location>
</feature>
<evidence type="ECO:0000256" key="5">
    <source>
        <dbReference type="ARBA" id="ARBA00023040"/>
    </source>
</evidence>